<dbReference type="InterPro" id="IPR018060">
    <property type="entry name" value="HTH_AraC"/>
</dbReference>
<reference evidence="6" key="1">
    <citation type="submission" date="2015-01" db="EMBL/GenBank/DDBJ databases">
        <title>Flavisolibacter sp./LCS9/ whole genome sequencing.</title>
        <authorList>
            <person name="Kim M.K."/>
            <person name="Srinivasan S."/>
            <person name="Lee J.-J."/>
        </authorList>
    </citation>
    <scope>NUCLEOTIDE SEQUENCE [LARGE SCALE GENOMIC DNA]</scope>
    <source>
        <strain evidence="6">LCS9</strain>
    </source>
</reference>
<proteinExistence type="predicted"/>
<keyword evidence="1" id="KW-0805">Transcription regulation</keyword>
<dbReference type="Gene3D" id="1.10.10.60">
    <property type="entry name" value="Homeodomain-like"/>
    <property type="match status" value="1"/>
</dbReference>
<dbReference type="PANTHER" id="PTHR46796">
    <property type="entry name" value="HTH-TYPE TRANSCRIPTIONAL ACTIVATOR RHAS-RELATED"/>
    <property type="match status" value="1"/>
</dbReference>
<dbReference type="Proteomes" id="UP000077177">
    <property type="component" value="Chromosome"/>
</dbReference>
<dbReference type="Pfam" id="PF12833">
    <property type="entry name" value="HTH_18"/>
    <property type="match status" value="1"/>
</dbReference>
<dbReference type="RefSeq" id="WP_066405621.1">
    <property type="nucleotide sequence ID" value="NZ_CP011390.1"/>
</dbReference>
<evidence type="ECO:0000256" key="3">
    <source>
        <dbReference type="ARBA" id="ARBA00023163"/>
    </source>
</evidence>
<evidence type="ECO:0000313" key="5">
    <source>
        <dbReference type="EMBL" id="ANE51523.1"/>
    </source>
</evidence>
<organism evidence="5 6">
    <name type="scientific">Flavisolibacter tropicus</name>
    <dbReference type="NCBI Taxonomy" id="1492898"/>
    <lineage>
        <taxon>Bacteria</taxon>
        <taxon>Pseudomonadati</taxon>
        <taxon>Bacteroidota</taxon>
        <taxon>Chitinophagia</taxon>
        <taxon>Chitinophagales</taxon>
        <taxon>Chitinophagaceae</taxon>
        <taxon>Flavisolibacter</taxon>
    </lineage>
</organism>
<dbReference type="PROSITE" id="PS01124">
    <property type="entry name" value="HTH_ARAC_FAMILY_2"/>
    <property type="match status" value="1"/>
</dbReference>
<keyword evidence="3" id="KW-0804">Transcription</keyword>
<name>A0A172TXL8_9BACT</name>
<keyword evidence="2" id="KW-0238">DNA-binding</keyword>
<dbReference type="EMBL" id="CP011390">
    <property type="protein sequence ID" value="ANE51523.1"/>
    <property type="molecule type" value="Genomic_DNA"/>
</dbReference>
<dbReference type="Pfam" id="PF20240">
    <property type="entry name" value="DUF6597"/>
    <property type="match status" value="1"/>
</dbReference>
<dbReference type="KEGG" id="fla:SY85_14435"/>
<dbReference type="PANTHER" id="PTHR46796:SF13">
    <property type="entry name" value="HTH-TYPE TRANSCRIPTIONAL ACTIVATOR RHAS"/>
    <property type="match status" value="1"/>
</dbReference>
<evidence type="ECO:0000259" key="4">
    <source>
        <dbReference type="PROSITE" id="PS01124"/>
    </source>
</evidence>
<dbReference type="InterPro" id="IPR046532">
    <property type="entry name" value="DUF6597"/>
</dbReference>
<dbReference type="GO" id="GO:0003700">
    <property type="term" value="F:DNA-binding transcription factor activity"/>
    <property type="evidence" value="ECO:0007669"/>
    <property type="project" value="InterPro"/>
</dbReference>
<dbReference type="AlphaFoldDB" id="A0A172TXL8"/>
<dbReference type="GO" id="GO:0043565">
    <property type="term" value="F:sequence-specific DNA binding"/>
    <property type="evidence" value="ECO:0007669"/>
    <property type="project" value="InterPro"/>
</dbReference>
<protein>
    <recommendedName>
        <fullName evidence="4">HTH araC/xylS-type domain-containing protein</fullName>
    </recommendedName>
</protein>
<accession>A0A172TXL8</accession>
<feature type="domain" description="HTH araC/xylS-type" evidence="4">
    <location>
        <begin position="159"/>
        <end position="261"/>
    </location>
</feature>
<keyword evidence="6" id="KW-1185">Reference proteome</keyword>
<dbReference type="SMART" id="SM00342">
    <property type="entry name" value="HTH_ARAC"/>
    <property type="match status" value="1"/>
</dbReference>
<evidence type="ECO:0000256" key="2">
    <source>
        <dbReference type="ARBA" id="ARBA00023125"/>
    </source>
</evidence>
<evidence type="ECO:0000256" key="1">
    <source>
        <dbReference type="ARBA" id="ARBA00023015"/>
    </source>
</evidence>
<reference evidence="5 6" key="2">
    <citation type="journal article" date="2016" name="Int. J. Syst. Evol. Microbiol.">
        <title>Flavisolibacter tropicus sp. nov., isolated from tropical soil.</title>
        <authorList>
            <person name="Lee J.J."/>
            <person name="Kang M.S."/>
            <person name="Kim G.S."/>
            <person name="Lee C.S."/>
            <person name="Lim S."/>
            <person name="Lee J."/>
            <person name="Roh S.H."/>
            <person name="Kang H."/>
            <person name="Ha J.M."/>
            <person name="Bae S."/>
            <person name="Jung H.Y."/>
            <person name="Kim M.K."/>
        </authorList>
    </citation>
    <scope>NUCLEOTIDE SEQUENCE [LARGE SCALE GENOMIC DNA]</scope>
    <source>
        <strain evidence="5 6">LCS9</strain>
    </source>
</reference>
<dbReference type="InterPro" id="IPR050204">
    <property type="entry name" value="AraC_XylS_family_regulators"/>
</dbReference>
<evidence type="ECO:0000313" key="6">
    <source>
        <dbReference type="Proteomes" id="UP000077177"/>
    </source>
</evidence>
<sequence length="277" mass="32143">MTYERFGCATQLSPFIECYFVWDSKTALEQELVVESPPNSFCSIVFNYGDPYRLQNIKYAQLAVPRHFIAGQSIYSYKLFLQGRIGITGIVLKPAALATLFHLPAYAFTEERVDLFNVFSHQLLQPYIQQIEEAANPIEKVKALEAFLLHQVQTQSPSPDFIDIAANQIVESNGMISITQLVQNSCMSRRTFERRFFQKVGLSPKYYARIRRIAHLCNLIAGKQKVNWQELFYGCEYYDQAHFIKDFEEFTGRSPQQYLQENTELAQYVKKPQQQQL</sequence>
<gene>
    <name evidence="5" type="ORF">SY85_14435</name>
</gene>
<dbReference type="STRING" id="1492898.SY85_14435"/>